<dbReference type="AlphaFoldDB" id="A0A061HGN4"/>
<accession>A0A061HGN4</accession>
<evidence type="ECO:0000313" key="3">
    <source>
        <dbReference type="Proteomes" id="UP000053110"/>
    </source>
</evidence>
<reference evidence="2" key="3">
    <citation type="submission" date="2018-07" db="EMBL/GenBank/DDBJ databases">
        <authorList>
            <person name="Quirk P.G."/>
            <person name="Krulwich T.A."/>
        </authorList>
    </citation>
    <scope>NUCLEOTIDE SEQUENCE</scope>
    <source>
        <strain evidence="2">96224</strain>
    </source>
</reference>
<feature type="non-terminal residue" evidence="2">
    <location>
        <position position="152"/>
    </location>
</feature>
<dbReference type="EMBL" id="KE375046">
    <property type="protein sequence ID" value="EPQ64946.1"/>
    <property type="molecule type" value="Genomic_DNA"/>
</dbReference>
<dbReference type="HOGENOM" id="CLU_1722051_0_0_1"/>
<dbReference type="EMBL" id="UIGY01000073">
    <property type="protein sequence ID" value="SUZ10127.1"/>
    <property type="molecule type" value="Genomic_DNA"/>
</dbReference>
<dbReference type="Pfam" id="PF14223">
    <property type="entry name" value="Retrotran_gag_2"/>
    <property type="match status" value="1"/>
</dbReference>
<proteinExistence type="predicted"/>
<dbReference type="OrthoDB" id="3598990at2759"/>
<evidence type="ECO:0000313" key="2">
    <source>
        <dbReference type="EMBL" id="SUZ10127.1"/>
    </source>
</evidence>
<reference evidence="3" key="1">
    <citation type="journal article" date="2013" name="Nat. Genet.">
        <title>The wheat powdery mildew genome shows the unique evolution of an obligate biotroph.</title>
        <authorList>
            <person name="Wicker T."/>
            <person name="Oberhaensli S."/>
            <person name="Parlange F."/>
            <person name="Buchmann J.P."/>
            <person name="Shatalina M."/>
            <person name="Roffler S."/>
            <person name="Ben-David R."/>
            <person name="Dolezel J."/>
            <person name="Simkova H."/>
            <person name="Schulze-Lefert P."/>
            <person name="Spanu P.D."/>
            <person name="Bruggmann R."/>
            <person name="Amselem J."/>
            <person name="Quesneville H."/>
            <person name="Ver Loren van Themaat E."/>
            <person name="Paape T."/>
            <person name="Shimizu K.K."/>
            <person name="Keller B."/>
        </authorList>
    </citation>
    <scope>NUCLEOTIDE SEQUENCE [LARGE SCALE GENOMIC DNA]</scope>
    <source>
        <strain evidence="3">96224</strain>
    </source>
</reference>
<gene>
    <name evidence="1" type="ORF">BGT96224_A21393</name>
    <name evidence="2" type="ORF">BGT96224V2_LOCUS3297</name>
</gene>
<dbReference type="Proteomes" id="UP000053110">
    <property type="component" value="Unassembled WGS sequence"/>
</dbReference>
<sequence length="152" mass="17596">METYTTEEGDWMTRERIARVIIKNSLGPTDYQQILFAKIVEMIWKVLISLHRSTGAQAKVDMIWNFWSKRCSESASVREHIGDIRSLHMELAETGIIFGDYLLARSMSKSLPPYDGFVSSIFAGIRDLKKADPNYMANKIFEEEMCRNSKYE</sequence>
<reference evidence="1" key="2">
    <citation type="submission" date="2013-01" db="EMBL/GenBank/DDBJ databases">
        <title>The wheat powdery mildew genome reveals unique evolution of an obligate biotroph.</title>
        <authorList>
            <person name="Oberhaensli S."/>
            <person name="Wicker T."/>
            <person name="Keller B."/>
        </authorList>
    </citation>
    <scope>NUCLEOTIDE SEQUENCE</scope>
    <source>
        <strain evidence="1">96224</strain>
    </source>
</reference>
<name>A0A061HGN4_BLUGR</name>
<protein>
    <submittedName>
        <fullName evidence="2">BgtA-21393</fullName>
    </submittedName>
</protein>
<evidence type="ECO:0000313" key="1">
    <source>
        <dbReference type="EMBL" id="EPQ64946.1"/>
    </source>
</evidence>
<organism evidence="2">
    <name type="scientific">Blumeria graminis f. sp. tritici 96224</name>
    <dbReference type="NCBI Taxonomy" id="1268274"/>
    <lineage>
        <taxon>Eukaryota</taxon>
        <taxon>Fungi</taxon>
        <taxon>Dikarya</taxon>
        <taxon>Ascomycota</taxon>
        <taxon>Pezizomycotina</taxon>
        <taxon>Leotiomycetes</taxon>
        <taxon>Erysiphales</taxon>
        <taxon>Erysiphaceae</taxon>
        <taxon>Blumeria</taxon>
    </lineage>
</organism>